<feature type="domain" description="C-methyltransferase" evidence="8">
    <location>
        <begin position="699"/>
        <end position="857"/>
    </location>
</feature>
<organism evidence="9 10">
    <name type="scientific">Mycolicibacterium iranicum</name>
    <name type="common">Mycobacterium iranicum</name>
    <dbReference type="NCBI Taxonomy" id="912594"/>
    <lineage>
        <taxon>Bacteria</taxon>
        <taxon>Bacillati</taxon>
        <taxon>Actinomycetota</taxon>
        <taxon>Actinomycetes</taxon>
        <taxon>Mycobacteriales</taxon>
        <taxon>Mycobacteriaceae</taxon>
        <taxon>Mycolicibacterium</taxon>
    </lineage>
</organism>
<dbReference type="AlphaFoldDB" id="A0A839Q1Z3"/>
<feature type="transmembrane region" description="Helical" evidence="6">
    <location>
        <begin position="301"/>
        <end position="324"/>
    </location>
</feature>
<dbReference type="EMBL" id="JACHVU010000002">
    <property type="protein sequence ID" value="MBB2989443.1"/>
    <property type="molecule type" value="Genomic_DNA"/>
</dbReference>
<reference evidence="9 10" key="1">
    <citation type="submission" date="2020-08" db="EMBL/GenBank/DDBJ databases">
        <title>The Agave Microbiome: Exploring the role of microbial communities in plant adaptations to desert environments.</title>
        <authorList>
            <person name="Partida-Martinez L.P."/>
        </authorList>
    </citation>
    <scope>NUCLEOTIDE SEQUENCE [LARGE SCALE GENOMIC DNA]</scope>
    <source>
        <strain evidence="9 10">AT2.18</strain>
    </source>
</reference>
<dbReference type="InterPro" id="IPR013691">
    <property type="entry name" value="MeTrfase_14"/>
</dbReference>
<dbReference type="Gene3D" id="3.40.50.720">
    <property type="entry name" value="NAD(P)-binding Rossmann-like Domain"/>
    <property type="match status" value="1"/>
</dbReference>
<dbReference type="Pfam" id="PF13489">
    <property type="entry name" value="Methyltransf_23"/>
    <property type="match status" value="1"/>
</dbReference>
<feature type="domain" description="Methyltransferase putative zinc binding" evidence="7">
    <location>
        <begin position="459"/>
        <end position="520"/>
    </location>
</feature>
<comment type="subcellular location">
    <subcellularLocation>
        <location evidence="1">Cell membrane</location>
        <topology evidence="1">Multi-pass membrane protein</topology>
    </subcellularLocation>
</comment>
<protein>
    <submittedName>
        <fullName evidence="9">O-antigen/teichoic acid export membrane protein</fullName>
    </submittedName>
</protein>
<comment type="caution">
    <text evidence="9">The sequence shown here is derived from an EMBL/GenBank/DDBJ whole genome shotgun (WGS) entry which is preliminary data.</text>
</comment>
<evidence type="ECO:0000256" key="2">
    <source>
        <dbReference type="ARBA" id="ARBA00022475"/>
    </source>
</evidence>
<proteinExistence type="predicted"/>
<feature type="transmembrane region" description="Helical" evidence="6">
    <location>
        <begin position="367"/>
        <end position="385"/>
    </location>
</feature>
<evidence type="ECO:0000256" key="4">
    <source>
        <dbReference type="ARBA" id="ARBA00022989"/>
    </source>
</evidence>
<feature type="transmembrane region" description="Helical" evidence="6">
    <location>
        <begin position="128"/>
        <end position="144"/>
    </location>
</feature>
<dbReference type="SUPFAM" id="SSF53335">
    <property type="entry name" value="S-adenosyl-L-methionine-dependent methyltransferases"/>
    <property type="match status" value="1"/>
</dbReference>
<feature type="transmembrane region" description="Helical" evidence="6">
    <location>
        <begin position="98"/>
        <end position="116"/>
    </location>
</feature>
<dbReference type="InterPro" id="IPR038576">
    <property type="entry name" value="Methyltransf_Zn-bd_dom_put_sf"/>
</dbReference>
<evidence type="ECO:0000313" key="10">
    <source>
        <dbReference type="Proteomes" id="UP000550501"/>
    </source>
</evidence>
<dbReference type="InterPro" id="IPR050833">
    <property type="entry name" value="Poly_Biosynth_Transport"/>
</dbReference>
<dbReference type="Pfam" id="PF08421">
    <property type="entry name" value="Methyltransf_13"/>
    <property type="match status" value="1"/>
</dbReference>
<feature type="transmembrane region" description="Helical" evidence="6">
    <location>
        <begin position="24"/>
        <end position="44"/>
    </location>
</feature>
<dbReference type="InterPro" id="IPR013630">
    <property type="entry name" value="Methyltransf_Zn-bd_dom_put"/>
</dbReference>
<keyword evidence="4 6" id="KW-1133">Transmembrane helix</keyword>
<accession>A0A839Q1Z3</accession>
<evidence type="ECO:0000259" key="7">
    <source>
        <dbReference type="Pfam" id="PF08421"/>
    </source>
</evidence>
<dbReference type="Pfam" id="PF08484">
    <property type="entry name" value="Methyltransf_14"/>
    <property type="match status" value="1"/>
</dbReference>
<evidence type="ECO:0000256" key="3">
    <source>
        <dbReference type="ARBA" id="ARBA00022692"/>
    </source>
</evidence>
<evidence type="ECO:0000313" key="9">
    <source>
        <dbReference type="EMBL" id="MBB2989443.1"/>
    </source>
</evidence>
<feature type="transmembrane region" description="Helical" evidence="6">
    <location>
        <begin position="263"/>
        <end position="289"/>
    </location>
</feature>
<dbReference type="InterPro" id="IPR029063">
    <property type="entry name" value="SAM-dependent_MTases_sf"/>
</dbReference>
<evidence type="ECO:0000259" key="8">
    <source>
        <dbReference type="Pfam" id="PF08484"/>
    </source>
</evidence>
<feature type="transmembrane region" description="Helical" evidence="6">
    <location>
        <begin position="184"/>
        <end position="204"/>
    </location>
</feature>
<evidence type="ECO:0000256" key="1">
    <source>
        <dbReference type="ARBA" id="ARBA00004651"/>
    </source>
</evidence>
<dbReference type="Proteomes" id="UP000550501">
    <property type="component" value="Unassembled WGS sequence"/>
</dbReference>
<keyword evidence="2" id="KW-1003">Cell membrane</keyword>
<feature type="transmembrane region" description="Helical" evidence="6">
    <location>
        <begin position="225"/>
        <end position="251"/>
    </location>
</feature>
<feature type="transmembrane region" description="Helical" evidence="6">
    <location>
        <begin position="336"/>
        <end position="355"/>
    </location>
</feature>
<sequence length="875" mass="93842">MPADLLAPATAAPATAERNMNVNALALVASTLTTGILGLAFWSVAARLFPAAEVGVASALITSAVMLSTLSIIGIDVLYERFLPLAGVRATQLLRRGFLLVAGVALAAGALLVAFGPRDALFDSGWEMVGYPILVAVLALFALQDKAAAGLGVARWAALKNLVHAAAKLAAIVALAMWSTALTIVAAWALTALVAGAWAFAALYRRAGSHPRYRRAPDLPGTRDLWSYFGSSFGITALWSIGPLVAPLIVITQVDAEANAHFAVAWAIVSALLLATHLITSPYVAEVAAHPDQVRALSRRMAATVAVFTVAASAGLVVFGPMLLSIAGPEYREEGLGLLHLAAAFLPLAAVSTVYEAFARVRRRLRLYLVLQAFSAVVVVTVAWATTADLGLTGIGWAYLSAQAVEAAVLIGPVMSWLRRGGPTAPEDAARLPLGETEAPTEPDAASHDHPAVSTELQCRLCGSSRLRSVVDLGATPPCESFLTAADLDAPEPTYPLHLRVCQDCLLLQLPALITPENTFTEYAYFSSYSDSWVQHSRRFVEEAAERLDLGSESMVVEVASNDGYLLQHVVARGIPCLGIEPSVNVGAAARAKDVPTMTAFLDEKVAADVRSLAGPADLVIANNVYAHIPDLLGFTRALRILLDDDGWLSIEVHHALNLVREGQFDTIYHEHFQYYTVLTAIRALATADLTVVDVEMIPTHGGSIRLWARPAVSAGVPSPRVAEVLQVEADAGLHDIAGYEQVQRRAETIRHDLLQFLLDCRSDGKRVVGYGAPGKATTLLNYCGIRPDLLEYTVDRNPYKHGRFIAGARIPILDPAQIAKDQPDFVLMLPWNLKDELTSQLAYIGEWGGRLLVPMPNMHFADSENFTSDWEQGR</sequence>
<gene>
    <name evidence="9" type="ORF">FHR72_000906</name>
</gene>
<feature type="transmembrane region" description="Helical" evidence="6">
    <location>
        <begin position="56"/>
        <end position="78"/>
    </location>
</feature>
<dbReference type="Gene3D" id="6.20.50.110">
    <property type="entry name" value="Methyltransferase, zinc-binding domain"/>
    <property type="match status" value="1"/>
</dbReference>
<feature type="transmembrane region" description="Helical" evidence="6">
    <location>
        <begin position="156"/>
        <end position="178"/>
    </location>
</feature>
<name>A0A839Q1Z3_MYCIR</name>
<dbReference type="GO" id="GO:0005886">
    <property type="term" value="C:plasma membrane"/>
    <property type="evidence" value="ECO:0007669"/>
    <property type="project" value="UniProtKB-SubCell"/>
</dbReference>
<evidence type="ECO:0000256" key="5">
    <source>
        <dbReference type="ARBA" id="ARBA00023136"/>
    </source>
</evidence>
<dbReference type="Gene3D" id="6.10.250.3100">
    <property type="match status" value="1"/>
</dbReference>
<keyword evidence="3 6" id="KW-0812">Transmembrane</keyword>
<dbReference type="PANTHER" id="PTHR30250:SF11">
    <property type="entry name" value="O-ANTIGEN TRANSPORTER-RELATED"/>
    <property type="match status" value="1"/>
</dbReference>
<dbReference type="Gene3D" id="3.40.50.150">
    <property type="entry name" value="Vaccinia Virus protein VP39"/>
    <property type="match status" value="1"/>
</dbReference>
<dbReference type="PANTHER" id="PTHR30250">
    <property type="entry name" value="PST FAMILY PREDICTED COLANIC ACID TRANSPORTER"/>
    <property type="match status" value="1"/>
</dbReference>
<keyword evidence="10" id="KW-1185">Reference proteome</keyword>
<evidence type="ECO:0000256" key="6">
    <source>
        <dbReference type="SAM" id="Phobius"/>
    </source>
</evidence>
<keyword evidence="5 6" id="KW-0472">Membrane</keyword>